<keyword evidence="3" id="KW-1185">Reference proteome</keyword>
<feature type="region of interest" description="Disordered" evidence="1">
    <location>
        <begin position="1"/>
        <end position="25"/>
    </location>
</feature>
<dbReference type="AlphaFoldDB" id="A0AAD2HAH2"/>
<feature type="non-terminal residue" evidence="2">
    <location>
        <position position="92"/>
    </location>
</feature>
<evidence type="ECO:0000313" key="2">
    <source>
        <dbReference type="EMBL" id="CAK5271205.1"/>
    </source>
</evidence>
<reference evidence="2" key="1">
    <citation type="submission" date="2023-11" db="EMBL/GenBank/DDBJ databases">
        <authorList>
            <person name="De Vega J J."/>
            <person name="De Vega J J."/>
        </authorList>
    </citation>
    <scope>NUCLEOTIDE SEQUENCE</scope>
</reference>
<organism evidence="2 3">
    <name type="scientific">Mycena citricolor</name>
    <dbReference type="NCBI Taxonomy" id="2018698"/>
    <lineage>
        <taxon>Eukaryota</taxon>
        <taxon>Fungi</taxon>
        <taxon>Dikarya</taxon>
        <taxon>Basidiomycota</taxon>
        <taxon>Agaricomycotina</taxon>
        <taxon>Agaricomycetes</taxon>
        <taxon>Agaricomycetidae</taxon>
        <taxon>Agaricales</taxon>
        <taxon>Marasmiineae</taxon>
        <taxon>Mycenaceae</taxon>
        <taxon>Mycena</taxon>
    </lineage>
</organism>
<dbReference type="Proteomes" id="UP001295794">
    <property type="component" value="Unassembled WGS sequence"/>
</dbReference>
<feature type="region of interest" description="Disordered" evidence="1">
    <location>
        <begin position="61"/>
        <end position="92"/>
    </location>
</feature>
<protein>
    <submittedName>
        <fullName evidence="2">Uncharacterized protein</fullName>
    </submittedName>
</protein>
<accession>A0AAD2HAH2</accession>
<evidence type="ECO:0000256" key="1">
    <source>
        <dbReference type="SAM" id="MobiDB-lite"/>
    </source>
</evidence>
<name>A0AAD2HAH2_9AGAR</name>
<gene>
    <name evidence="2" type="ORF">MYCIT1_LOCUS16105</name>
</gene>
<dbReference type="EMBL" id="CAVNYO010000169">
    <property type="protein sequence ID" value="CAK5271205.1"/>
    <property type="molecule type" value="Genomic_DNA"/>
</dbReference>
<comment type="caution">
    <text evidence="2">The sequence shown here is derived from an EMBL/GenBank/DDBJ whole genome shotgun (WGS) entry which is preliminary data.</text>
</comment>
<proteinExistence type="predicted"/>
<evidence type="ECO:0000313" key="3">
    <source>
        <dbReference type="Proteomes" id="UP001295794"/>
    </source>
</evidence>
<sequence length="92" mass="10233">RAVTDMIFPESKTSENAVSNQGHVGQEHTPFCTNWADLNSFARVELIESTWAPMTTCRFGRDMNSDARSRRSIATQSSTHPCREGSRSSCHG</sequence>
<feature type="compositionally biased region" description="Polar residues" evidence="1">
    <location>
        <begin position="14"/>
        <end position="23"/>
    </location>
</feature>